<accession>A0A1B0ABU9</accession>
<organism evidence="1 2">
    <name type="scientific">Glossina pallidipes</name>
    <name type="common">Tsetse fly</name>
    <dbReference type="NCBI Taxonomy" id="7398"/>
    <lineage>
        <taxon>Eukaryota</taxon>
        <taxon>Metazoa</taxon>
        <taxon>Ecdysozoa</taxon>
        <taxon>Arthropoda</taxon>
        <taxon>Hexapoda</taxon>
        <taxon>Insecta</taxon>
        <taxon>Pterygota</taxon>
        <taxon>Neoptera</taxon>
        <taxon>Endopterygota</taxon>
        <taxon>Diptera</taxon>
        <taxon>Brachycera</taxon>
        <taxon>Muscomorpha</taxon>
        <taxon>Hippoboscoidea</taxon>
        <taxon>Glossinidae</taxon>
        <taxon>Glossina</taxon>
    </lineage>
</organism>
<evidence type="ECO:0000313" key="1">
    <source>
        <dbReference type="EnsemblMetazoa" id="GPAI040530-PA"/>
    </source>
</evidence>
<reference evidence="1" key="2">
    <citation type="submission" date="2020-05" db="UniProtKB">
        <authorList>
            <consortium name="EnsemblMetazoa"/>
        </authorList>
    </citation>
    <scope>IDENTIFICATION</scope>
    <source>
        <strain evidence="1">IAEA</strain>
    </source>
</reference>
<dbReference type="Proteomes" id="UP000092445">
    <property type="component" value="Unassembled WGS sequence"/>
</dbReference>
<name>A0A1B0ABU9_GLOPL</name>
<keyword evidence="2" id="KW-1185">Reference proteome</keyword>
<dbReference type="VEuPathDB" id="VectorBase:GPAI040530"/>
<protein>
    <submittedName>
        <fullName evidence="1">Uncharacterized protein</fullName>
    </submittedName>
</protein>
<proteinExistence type="predicted"/>
<reference evidence="2" key="1">
    <citation type="submission" date="2014-03" db="EMBL/GenBank/DDBJ databases">
        <authorList>
            <person name="Aksoy S."/>
            <person name="Warren W."/>
            <person name="Wilson R.K."/>
        </authorList>
    </citation>
    <scope>NUCLEOTIDE SEQUENCE [LARGE SCALE GENOMIC DNA]</scope>
    <source>
        <strain evidence="2">IAEA</strain>
    </source>
</reference>
<evidence type="ECO:0000313" key="2">
    <source>
        <dbReference type="Proteomes" id="UP000092445"/>
    </source>
</evidence>
<dbReference type="AlphaFoldDB" id="A0A1B0ABU9"/>
<dbReference type="EnsemblMetazoa" id="GPAI040530-RA">
    <property type="protein sequence ID" value="GPAI040530-PA"/>
    <property type="gene ID" value="GPAI040530"/>
</dbReference>
<sequence>MVVVALCHESTSVIRLPLQSPLKCRICTTLDKNIKSALTDCKQEKQTTEQQKQTKTQETFLNTFIKTCKPTSLEGYSVALTTPCASSGAHMQANVKATVFRTVAIFSMLTTNMTILRLSILDRLLVFYTYFLSFPHSRI</sequence>